<proteinExistence type="predicted"/>
<accession>A0A0N8KHL3</accession>
<dbReference type="eggNOG" id="ENOG502Z7SC">
    <property type="taxonomic scope" value="Bacteria"/>
</dbReference>
<dbReference type="PATRIC" id="fig|1305737.6.peg.536"/>
<dbReference type="EMBL" id="LJXT01000002">
    <property type="protein sequence ID" value="KPQ20058.1"/>
    <property type="molecule type" value="Genomic_DNA"/>
</dbReference>
<dbReference type="STRING" id="1305737.GCA_000526355_00523"/>
<gene>
    <name evidence="1" type="ORF">HLUCCX10_00390</name>
</gene>
<evidence type="ECO:0000313" key="2">
    <source>
        <dbReference type="Proteomes" id="UP000050421"/>
    </source>
</evidence>
<dbReference type="OrthoDB" id="9800945at2"/>
<name>A0A0N8KHL3_9BACT</name>
<protein>
    <recommendedName>
        <fullName evidence="3">Ava_C0101 and related proteins</fullName>
    </recommendedName>
</protein>
<dbReference type="Proteomes" id="UP000050421">
    <property type="component" value="Unassembled WGS sequence"/>
</dbReference>
<dbReference type="InterPro" id="IPR046038">
    <property type="entry name" value="DUF5996"/>
</dbReference>
<organism evidence="1 2">
    <name type="scientific">Algoriphagus marincola HL-49</name>
    <dbReference type="NCBI Taxonomy" id="1305737"/>
    <lineage>
        <taxon>Bacteria</taxon>
        <taxon>Pseudomonadati</taxon>
        <taxon>Bacteroidota</taxon>
        <taxon>Cytophagia</taxon>
        <taxon>Cytophagales</taxon>
        <taxon>Cyclobacteriaceae</taxon>
        <taxon>Algoriphagus</taxon>
    </lineage>
</organism>
<dbReference type="AlphaFoldDB" id="A0A0N8KHL3"/>
<evidence type="ECO:0000313" key="1">
    <source>
        <dbReference type="EMBL" id="KPQ20058.1"/>
    </source>
</evidence>
<evidence type="ECO:0008006" key="3">
    <source>
        <dbReference type="Google" id="ProtNLM"/>
    </source>
</evidence>
<dbReference type="Pfam" id="PF19459">
    <property type="entry name" value="DUF5996"/>
    <property type="match status" value="1"/>
</dbReference>
<comment type="caution">
    <text evidence="1">The sequence shown here is derived from an EMBL/GenBank/DDBJ whole genome shotgun (WGS) entry which is preliminary data.</text>
</comment>
<reference evidence="1 2" key="1">
    <citation type="submission" date="2015-09" db="EMBL/GenBank/DDBJ databases">
        <title>Identification and resolution of microdiversity through metagenomic sequencing of parallel consortia.</title>
        <authorList>
            <person name="Nelson W.C."/>
            <person name="Romine M.F."/>
            <person name="Lindemann S.R."/>
        </authorList>
    </citation>
    <scope>NUCLEOTIDE SEQUENCE [LARGE SCALE GENOMIC DNA]</scope>
    <source>
        <strain evidence="1">HL-49</strain>
    </source>
</reference>
<sequence>MKAKWPILEYGAYKDTAYLLHQWSQMVGKVRLGKSPWQNHSWHVALYLDAQGMTTGPIPYEGGIFEIKFDFTLHELKVRSSNGTRDRFSLGNQTVASFYEQLREKLDFIGIKVKITKTPNEIPDAIPFDQNTKRIPYLPNEAKNIWKALIQIHNVMTVFRSKFGGKNSPIHFFWGSFDLAYTRFSGATAPEFEGEVPNLAKEIMQEAYSHEVFSVGFWPGGEHFQQAVFYAYCYPNHPDFKNKKIKPEEAYWSDDLGEFILPYAAVQKAADPTKTLLDFLESTYQAATEAGDWNRSQIDCDFSSLEKRNSNITI</sequence>